<reference evidence="15 16" key="1">
    <citation type="submission" date="2019-07" db="EMBL/GenBank/DDBJ databases">
        <title>Complete Genome Sequence and Methylome Analysis of Nocardia otitidis-caviarum NEB252.</title>
        <authorList>
            <person name="Fomenkov A."/>
            <person name="Anton B.P."/>
            <person name="Vincze T."/>
            <person name="Roberts R.J."/>
        </authorList>
    </citation>
    <scope>NUCLEOTIDE SEQUENCE [LARGE SCALE GENOMIC DNA]</scope>
    <source>
        <strain evidence="15 16">NEB252</strain>
    </source>
</reference>
<dbReference type="Gene3D" id="6.10.340.10">
    <property type="match status" value="1"/>
</dbReference>
<evidence type="ECO:0000256" key="11">
    <source>
        <dbReference type="SAM" id="MobiDB-lite"/>
    </source>
</evidence>
<comment type="subcellular location">
    <subcellularLocation>
        <location evidence="2">Cell membrane</location>
    </subcellularLocation>
</comment>
<gene>
    <name evidence="15" type="ORF">FOH10_27655</name>
</gene>
<keyword evidence="5" id="KW-0808">Transferase</keyword>
<evidence type="ECO:0000256" key="4">
    <source>
        <dbReference type="ARBA" id="ARBA00022553"/>
    </source>
</evidence>
<evidence type="ECO:0000256" key="8">
    <source>
        <dbReference type="ARBA" id="ARBA00022989"/>
    </source>
</evidence>
<dbReference type="Gene3D" id="1.10.287.130">
    <property type="match status" value="1"/>
</dbReference>
<evidence type="ECO:0000256" key="2">
    <source>
        <dbReference type="ARBA" id="ARBA00004236"/>
    </source>
</evidence>
<dbReference type="Proteomes" id="UP000317039">
    <property type="component" value="Chromosome"/>
</dbReference>
<dbReference type="GO" id="GO:0005886">
    <property type="term" value="C:plasma membrane"/>
    <property type="evidence" value="ECO:0007669"/>
    <property type="project" value="UniProtKB-SubCell"/>
</dbReference>
<dbReference type="SMART" id="SM00304">
    <property type="entry name" value="HAMP"/>
    <property type="match status" value="1"/>
</dbReference>
<dbReference type="PANTHER" id="PTHR45436:SF5">
    <property type="entry name" value="SENSOR HISTIDINE KINASE TRCS"/>
    <property type="match status" value="1"/>
</dbReference>
<comment type="catalytic activity">
    <reaction evidence="1">
        <text>ATP + protein L-histidine = ADP + protein N-phospho-L-histidine.</text>
        <dbReference type="EC" id="2.7.13.3"/>
    </reaction>
</comment>
<dbReference type="Gene3D" id="3.30.565.10">
    <property type="entry name" value="Histidine kinase-like ATPase, C-terminal domain"/>
    <property type="match status" value="1"/>
</dbReference>
<evidence type="ECO:0000256" key="12">
    <source>
        <dbReference type="SAM" id="Phobius"/>
    </source>
</evidence>
<dbReference type="CDD" id="cd00082">
    <property type="entry name" value="HisKA"/>
    <property type="match status" value="1"/>
</dbReference>
<dbReference type="SMART" id="SM00388">
    <property type="entry name" value="HisKA"/>
    <property type="match status" value="1"/>
</dbReference>
<keyword evidence="7 15" id="KW-0418">Kinase</keyword>
<organism evidence="15 16">
    <name type="scientific">Nocardia otitidiscaviarum</name>
    <dbReference type="NCBI Taxonomy" id="1823"/>
    <lineage>
        <taxon>Bacteria</taxon>
        <taxon>Bacillati</taxon>
        <taxon>Actinomycetota</taxon>
        <taxon>Actinomycetes</taxon>
        <taxon>Mycobacteriales</taxon>
        <taxon>Nocardiaceae</taxon>
        <taxon>Nocardia</taxon>
    </lineage>
</organism>
<accession>A0A516NST9</accession>
<dbReference type="SMART" id="SM00387">
    <property type="entry name" value="HATPase_c"/>
    <property type="match status" value="1"/>
</dbReference>
<evidence type="ECO:0000256" key="3">
    <source>
        <dbReference type="ARBA" id="ARBA00012438"/>
    </source>
</evidence>
<dbReference type="KEGG" id="nod:FOH10_27655"/>
<evidence type="ECO:0000313" key="15">
    <source>
        <dbReference type="EMBL" id="QDP81951.1"/>
    </source>
</evidence>
<keyword evidence="6 12" id="KW-0812">Transmembrane</keyword>
<keyword evidence="10 12" id="KW-0472">Membrane</keyword>
<dbReference type="InterPro" id="IPR003594">
    <property type="entry name" value="HATPase_dom"/>
</dbReference>
<dbReference type="AlphaFoldDB" id="A0A516NST9"/>
<dbReference type="InterPro" id="IPR050428">
    <property type="entry name" value="TCS_sensor_his_kinase"/>
</dbReference>
<evidence type="ECO:0000256" key="1">
    <source>
        <dbReference type="ARBA" id="ARBA00000085"/>
    </source>
</evidence>
<evidence type="ECO:0000256" key="5">
    <source>
        <dbReference type="ARBA" id="ARBA00022679"/>
    </source>
</evidence>
<evidence type="ECO:0000256" key="7">
    <source>
        <dbReference type="ARBA" id="ARBA00022777"/>
    </source>
</evidence>
<keyword evidence="4" id="KW-0597">Phosphoprotein</keyword>
<dbReference type="PRINTS" id="PR00344">
    <property type="entry name" value="BCTRLSENSOR"/>
</dbReference>
<sequence length="502" mass="54350">MERRDCCTPSEGSDSCCEHRSDGHRRERTAAVNAIRRRWFARSEQRSRPPRSYSLRTRVAAAAALGATVIVAALSWVTIYAIERNNLAQADQQLTLASQIVLIEPVLSVNVLEFLGANKDLAITVRNQQGLVDSTRIELPPLPLGSETVTVGGVPYRVLTTDQNQPPGRVVSLGIPTTQTAEATAEQRRWVLVAAVVAVVAAAALGWLFGGRAVRPIADLTQQVDERRPSNSGAPLPVDGSGVREAEKLADAVNTMLRRVDRAQAETAAALETARDFAAVSAHELRTPLTAMRTDLEVLRTLDLDETQRAEILADLQRSQDRVEATLAALERLAAGDLTDERDHVETDVGDLCDTAAHDAMRHFPHLKVRIDTDAELVTRGLPTGLRLAVDNALTNSARHGRATEALLSAHRARNGHIIISVDDNGRGIPEAERYSVFERFFRGSQASKGGSGLGLALVAQQAQLHGGRAYFDDGTLGGVRLVLDLPDRTASLTEPSDNRQS</sequence>
<dbReference type="InterPro" id="IPR003661">
    <property type="entry name" value="HisK_dim/P_dom"/>
</dbReference>
<dbReference type="PROSITE" id="PS50109">
    <property type="entry name" value="HIS_KIN"/>
    <property type="match status" value="1"/>
</dbReference>
<evidence type="ECO:0000259" key="14">
    <source>
        <dbReference type="PROSITE" id="PS50885"/>
    </source>
</evidence>
<dbReference type="PANTHER" id="PTHR45436">
    <property type="entry name" value="SENSOR HISTIDINE KINASE YKOH"/>
    <property type="match status" value="1"/>
</dbReference>
<dbReference type="PROSITE" id="PS50885">
    <property type="entry name" value="HAMP"/>
    <property type="match status" value="1"/>
</dbReference>
<feature type="transmembrane region" description="Helical" evidence="12">
    <location>
        <begin position="59"/>
        <end position="82"/>
    </location>
</feature>
<dbReference type="InterPro" id="IPR036890">
    <property type="entry name" value="HATPase_C_sf"/>
</dbReference>
<evidence type="ECO:0000256" key="9">
    <source>
        <dbReference type="ARBA" id="ARBA00023012"/>
    </source>
</evidence>
<dbReference type="InterPro" id="IPR036097">
    <property type="entry name" value="HisK_dim/P_sf"/>
</dbReference>
<feature type="domain" description="HAMP" evidence="14">
    <location>
        <begin position="211"/>
        <end position="265"/>
    </location>
</feature>
<evidence type="ECO:0000259" key="13">
    <source>
        <dbReference type="PROSITE" id="PS50109"/>
    </source>
</evidence>
<feature type="region of interest" description="Disordered" evidence="11">
    <location>
        <begin position="1"/>
        <end position="23"/>
    </location>
</feature>
<evidence type="ECO:0000256" key="10">
    <source>
        <dbReference type="ARBA" id="ARBA00023136"/>
    </source>
</evidence>
<feature type="transmembrane region" description="Helical" evidence="12">
    <location>
        <begin position="190"/>
        <end position="210"/>
    </location>
</feature>
<dbReference type="EMBL" id="CP041695">
    <property type="protein sequence ID" value="QDP81951.1"/>
    <property type="molecule type" value="Genomic_DNA"/>
</dbReference>
<dbReference type="CDD" id="cd00075">
    <property type="entry name" value="HATPase"/>
    <property type="match status" value="1"/>
</dbReference>
<dbReference type="SUPFAM" id="SSF47384">
    <property type="entry name" value="Homodimeric domain of signal transducing histidine kinase"/>
    <property type="match status" value="1"/>
</dbReference>
<evidence type="ECO:0000256" key="6">
    <source>
        <dbReference type="ARBA" id="ARBA00022692"/>
    </source>
</evidence>
<evidence type="ECO:0000313" key="16">
    <source>
        <dbReference type="Proteomes" id="UP000317039"/>
    </source>
</evidence>
<dbReference type="SUPFAM" id="SSF55874">
    <property type="entry name" value="ATPase domain of HSP90 chaperone/DNA topoisomerase II/histidine kinase"/>
    <property type="match status" value="1"/>
</dbReference>
<dbReference type="Pfam" id="PF02518">
    <property type="entry name" value="HATPase_c"/>
    <property type="match status" value="1"/>
</dbReference>
<dbReference type="Pfam" id="PF00512">
    <property type="entry name" value="HisKA"/>
    <property type="match status" value="1"/>
</dbReference>
<dbReference type="InterPro" id="IPR003660">
    <property type="entry name" value="HAMP_dom"/>
</dbReference>
<proteinExistence type="predicted"/>
<protein>
    <recommendedName>
        <fullName evidence="3">histidine kinase</fullName>
        <ecNumber evidence="3">2.7.13.3</ecNumber>
    </recommendedName>
</protein>
<dbReference type="EC" id="2.7.13.3" evidence="3"/>
<name>A0A516NST9_9NOCA</name>
<keyword evidence="8 12" id="KW-1133">Transmembrane helix</keyword>
<dbReference type="GO" id="GO:0000155">
    <property type="term" value="F:phosphorelay sensor kinase activity"/>
    <property type="evidence" value="ECO:0007669"/>
    <property type="project" value="InterPro"/>
</dbReference>
<dbReference type="InterPro" id="IPR005467">
    <property type="entry name" value="His_kinase_dom"/>
</dbReference>
<keyword evidence="9" id="KW-0902">Two-component regulatory system</keyword>
<feature type="domain" description="Histidine kinase" evidence="13">
    <location>
        <begin position="280"/>
        <end position="490"/>
    </location>
</feature>
<dbReference type="InterPro" id="IPR004358">
    <property type="entry name" value="Sig_transdc_His_kin-like_C"/>
</dbReference>